<feature type="domain" description="Radical SAM core" evidence="16">
    <location>
        <begin position="98"/>
        <end position="313"/>
    </location>
</feature>
<keyword evidence="6 14" id="KW-0004">4Fe-4S</keyword>
<feature type="binding site" evidence="14">
    <location>
        <position position="112"/>
    </location>
    <ligand>
        <name>[4Fe-4S] cluster</name>
        <dbReference type="ChEBI" id="CHEBI:49883"/>
        <note>4Fe-4S-S-AdoMet</note>
    </ligand>
</feature>
<comment type="cofactor">
    <cofactor evidence="2 15">
        <name>pyridoxal 5'-phosphate</name>
        <dbReference type="ChEBI" id="CHEBI:597326"/>
    </cofactor>
</comment>
<evidence type="ECO:0000256" key="15">
    <source>
        <dbReference type="PIRSR" id="PIRSR603739-50"/>
    </source>
</evidence>
<evidence type="ECO:0000259" key="16">
    <source>
        <dbReference type="PROSITE" id="PS51918"/>
    </source>
</evidence>
<dbReference type="PANTHER" id="PTHR30538:SF1">
    <property type="entry name" value="L-LYSINE 2,3-AMINOMUTASE"/>
    <property type="match status" value="1"/>
</dbReference>
<evidence type="ECO:0000256" key="14">
    <source>
        <dbReference type="PIRSR" id="PIRSR004911-1"/>
    </source>
</evidence>
<evidence type="ECO:0000256" key="9">
    <source>
        <dbReference type="ARBA" id="ARBA00022898"/>
    </source>
</evidence>
<evidence type="ECO:0000256" key="2">
    <source>
        <dbReference type="ARBA" id="ARBA00001933"/>
    </source>
</evidence>
<dbReference type="Gene3D" id="3.20.20.70">
    <property type="entry name" value="Aldolase class I"/>
    <property type="match status" value="1"/>
</dbReference>
<evidence type="ECO:0000256" key="3">
    <source>
        <dbReference type="ARBA" id="ARBA00001966"/>
    </source>
</evidence>
<dbReference type="SFLD" id="SFLDG01070">
    <property type="entry name" value="PLP-dependent"/>
    <property type="match status" value="1"/>
</dbReference>
<accession>A0A0J8JM66</accession>
<feature type="binding site" evidence="14">
    <location>
        <position position="119"/>
    </location>
    <ligand>
        <name>[4Fe-4S] cluster</name>
        <dbReference type="ChEBI" id="CHEBI:49883"/>
        <note>4Fe-4S-S-AdoMet</note>
    </ligand>
</feature>
<keyword evidence="8 14" id="KW-0479">Metal-binding</keyword>
<dbReference type="Proteomes" id="UP000037600">
    <property type="component" value="Unassembled WGS sequence"/>
</dbReference>
<dbReference type="InterPro" id="IPR022462">
    <property type="entry name" value="EpmB"/>
</dbReference>
<dbReference type="SFLD" id="SFLDS00029">
    <property type="entry name" value="Radical_SAM"/>
    <property type="match status" value="1"/>
</dbReference>
<dbReference type="Pfam" id="PF04055">
    <property type="entry name" value="Radical_SAM"/>
    <property type="match status" value="1"/>
</dbReference>
<evidence type="ECO:0000256" key="6">
    <source>
        <dbReference type="ARBA" id="ARBA00022485"/>
    </source>
</evidence>
<comment type="catalytic activity">
    <reaction evidence="1">
        <text>L-lysine = D-beta-lysine</text>
        <dbReference type="Rhea" id="RHEA:44148"/>
        <dbReference type="ChEBI" id="CHEBI:32551"/>
        <dbReference type="ChEBI" id="CHEBI:84138"/>
    </reaction>
</comment>
<comment type="similarity">
    <text evidence="4">Belongs to the radical SAM superfamily. KamA family.</text>
</comment>
<evidence type="ECO:0000256" key="10">
    <source>
        <dbReference type="ARBA" id="ARBA00023004"/>
    </source>
</evidence>
<proteinExistence type="inferred from homology"/>
<dbReference type="NCBIfam" id="TIGR03821">
    <property type="entry name" value="EFP_modif_epmB"/>
    <property type="match status" value="1"/>
</dbReference>
<feature type="modified residue" description="N6-(pyridoxal phosphate)lysine" evidence="15">
    <location>
        <position position="324"/>
    </location>
</feature>
<dbReference type="AlphaFoldDB" id="A0A0J8JM66"/>
<keyword evidence="9 15" id="KW-0663">Pyridoxal phosphate</keyword>
<evidence type="ECO:0000313" key="18">
    <source>
        <dbReference type="Proteomes" id="UP000037600"/>
    </source>
</evidence>
<dbReference type="InterPro" id="IPR058240">
    <property type="entry name" value="rSAM_sf"/>
</dbReference>
<evidence type="ECO:0000256" key="1">
    <source>
        <dbReference type="ARBA" id="ARBA00001352"/>
    </source>
</evidence>
<dbReference type="InterPro" id="IPR007197">
    <property type="entry name" value="rSAM"/>
</dbReference>
<keyword evidence="18" id="KW-1185">Reference proteome</keyword>
<comment type="cofactor">
    <cofactor evidence="3">
        <name>[4Fe-4S] cluster</name>
        <dbReference type="ChEBI" id="CHEBI:49883"/>
    </cofactor>
</comment>
<dbReference type="OrthoDB" id="9770937at2"/>
<dbReference type="EMBL" id="LAZL01000010">
    <property type="protein sequence ID" value="KMT65676.1"/>
    <property type="molecule type" value="Genomic_DNA"/>
</dbReference>
<evidence type="ECO:0000256" key="11">
    <source>
        <dbReference type="ARBA" id="ARBA00023014"/>
    </source>
</evidence>
<keyword evidence="7" id="KW-0949">S-adenosyl-L-methionine</keyword>
<evidence type="ECO:0000256" key="5">
    <source>
        <dbReference type="ARBA" id="ARBA00022363"/>
    </source>
</evidence>
<protein>
    <recommendedName>
        <fullName evidence="5">L-lysine 2,3-aminomutase</fullName>
    </recommendedName>
    <alternativeName>
        <fullName evidence="13">EF-P post-translational modification enzyme B</fullName>
    </alternativeName>
</protein>
<evidence type="ECO:0000256" key="13">
    <source>
        <dbReference type="ARBA" id="ARBA00030756"/>
    </source>
</evidence>
<dbReference type="InterPro" id="IPR013785">
    <property type="entry name" value="Aldolase_TIM"/>
</dbReference>
<keyword evidence="12" id="KW-0413">Isomerase</keyword>
<dbReference type="PATRIC" id="fig|1513271.3.peg.1682"/>
<feature type="binding site" evidence="14">
    <location>
        <position position="116"/>
    </location>
    <ligand>
        <name>[4Fe-4S] cluster</name>
        <dbReference type="ChEBI" id="CHEBI:49883"/>
        <note>4Fe-4S-S-AdoMet</note>
    </ligand>
</feature>
<dbReference type="PANTHER" id="PTHR30538">
    <property type="entry name" value="LYSINE 2,3-AMINOMUTASE-RELATED"/>
    <property type="match status" value="1"/>
</dbReference>
<evidence type="ECO:0000313" key="17">
    <source>
        <dbReference type="EMBL" id="KMT65676.1"/>
    </source>
</evidence>
<sequence length="331" mass="37699">MFKYESCWRKELAKTVTDPAELLSLLNIDAAAYQAGFSARKLFPLRVPRPFIAKMEQGNENDPLFKQVMTNQLEFEQVEGFVSDPLGEHESVLPGLLHKYKSRVLFILKTGCAVNCRYCFRRHFPYQDNAPNQQGWQQAFDYIQSHPEINEVVLSGGDPLMASDKHLIELISSLEQIPHLTRIRIHTRLPIVIPQRITPELTHALVNSRLKSIIVLHVNHANELDDLLKEHLSLWQSNQITLLNQAVLLKAVNDNISALVNLSERLFELGILPYYIHLFDKVSGAAHFYQDDEYVAKLQAGLRAELPGFLVPKWVREEAGEASKTPIVFTG</sequence>
<dbReference type="GO" id="GO:0046872">
    <property type="term" value="F:metal ion binding"/>
    <property type="evidence" value="ECO:0007669"/>
    <property type="project" value="UniProtKB-KW"/>
</dbReference>
<evidence type="ECO:0000256" key="7">
    <source>
        <dbReference type="ARBA" id="ARBA00022691"/>
    </source>
</evidence>
<dbReference type="PROSITE" id="PS51918">
    <property type="entry name" value="RADICAL_SAM"/>
    <property type="match status" value="1"/>
</dbReference>
<keyword evidence="11 14" id="KW-0411">Iron-sulfur</keyword>
<dbReference type="GO" id="GO:0016853">
    <property type="term" value="F:isomerase activity"/>
    <property type="evidence" value="ECO:0007669"/>
    <property type="project" value="UniProtKB-KW"/>
</dbReference>
<dbReference type="SFLD" id="SFLDF00314">
    <property type="entry name" value="L-lysine_2_3-aminomutase_(yjeK"/>
    <property type="match status" value="1"/>
</dbReference>
<dbReference type="NCBIfam" id="TIGR00238">
    <property type="entry name" value="KamA family radical SAM protein"/>
    <property type="match status" value="1"/>
</dbReference>
<name>A0A0J8JM66_9ALTE</name>
<gene>
    <name evidence="17" type="ORF">XM47_08255</name>
</gene>
<comment type="caution">
    <text evidence="17">The sequence shown here is derived from an EMBL/GenBank/DDBJ whole genome shotgun (WGS) entry which is preliminary data.</text>
</comment>
<dbReference type="SUPFAM" id="SSF102114">
    <property type="entry name" value="Radical SAM enzymes"/>
    <property type="match status" value="1"/>
</dbReference>
<evidence type="ECO:0000256" key="8">
    <source>
        <dbReference type="ARBA" id="ARBA00022723"/>
    </source>
</evidence>
<dbReference type="GO" id="GO:0051539">
    <property type="term" value="F:4 iron, 4 sulfur cluster binding"/>
    <property type="evidence" value="ECO:0007669"/>
    <property type="project" value="UniProtKB-KW"/>
</dbReference>
<evidence type="ECO:0000256" key="4">
    <source>
        <dbReference type="ARBA" id="ARBA00008703"/>
    </source>
</evidence>
<dbReference type="STRING" id="1513271.XM47_08255"/>
<keyword evidence="10" id="KW-0408">Iron</keyword>
<organism evidence="17 18">
    <name type="scientific">Catenovulum maritimum</name>
    <dbReference type="NCBI Taxonomy" id="1513271"/>
    <lineage>
        <taxon>Bacteria</taxon>
        <taxon>Pseudomonadati</taxon>
        <taxon>Pseudomonadota</taxon>
        <taxon>Gammaproteobacteria</taxon>
        <taxon>Alteromonadales</taxon>
        <taxon>Alteromonadaceae</taxon>
        <taxon>Catenovulum</taxon>
    </lineage>
</organism>
<dbReference type="RefSeq" id="WP_048691520.1">
    <property type="nucleotide sequence ID" value="NZ_KQ130487.1"/>
</dbReference>
<dbReference type="PIRSF" id="PIRSF004911">
    <property type="entry name" value="DUF160"/>
    <property type="match status" value="1"/>
</dbReference>
<evidence type="ECO:0000256" key="12">
    <source>
        <dbReference type="ARBA" id="ARBA00023235"/>
    </source>
</evidence>
<reference evidence="17 18" key="1">
    <citation type="submission" date="2015-04" db="EMBL/GenBank/DDBJ databases">
        <title>Draft Genome Sequence of the Novel Agar-Digesting Marine Bacterium Q1.</title>
        <authorList>
            <person name="Li Y."/>
            <person name="Li D."/>
            <person name="Chen G."/>
            <person name="Du Z."/>
        </authorList>
    </citation>
    <scope>NUCLEOTIDE SEQUENCE [LARGE SCALE GENOMIC DNA]</scope>
    <source>
        <strain evidence="17 18">Q1</strain>
    </source>
</reference>
<dbReference type="CDD" id="cd01335">
    <property type="entry name" value="Radical_SAM"/>
    <property type="match status" value="1"/>
</dbReference>
<dbReference type="InterPro" id="IPR003739">
    <property type="entry name" value="Lys_aminomutase/Glu_NH3_mut"/>
</dbReference>